<reference evidence="1 2" key="1">
    <citation type="submission" date="2020-08" db="EMBL/GenBank/DDBJ databases">
        <title>Genomic Encyclopedia of Type Strains, Phase III (KMG-III): the genomes of soil and plant-associated and newly described type strains.</title>
        <authorList>
            <person name="Whitman W."/>
        </authorList>
    </citation>
    <scope>NUCLEOTIDE SEQUENCE [LARGE SCALE GENOMIC DNA]</scope>
    <source>
        <strain evidence="1 2">CECT 8075</strain>
    </source>
</reference>
<name>A0A7W5H6N7_9BACT</name>
<organism evidence="1 2">
    <name type="scientific">Aporhodopirellula rubra</name>
    <dbReference type="NCBI Taxonomy" id="980271"/>
    <lineage>
        <taxon>Bacteria</taxon>
        <taxon>Pseudomonadati</taxon>
        <taxon>Planctomycetota</taxon>
        <taxon>Planctomycetia</taxon>
        <taxon>Pirellulales</taxon>
        <taxon>Pirellulaceae</taxon>
        <taxon>Aporhodopirellula</taxon>
    </lineage>
</organism>
<accession>A0A7W5H6N7</accession>
<protein>
    <submittedName>
        <fullName evidence="1">Uncharacterized protein</fullName>
    </submittedName>
</protein>
<dbReference type="AlphaFoldDB" id="A0A7W5H6N7"/>
<gene>
    <name evidence="1" type="ORF">FHS27_003494</name>
</gene>
<evidence type="ECO:0000313" key="1">
    <source>
        <dbReference type="EMBL" id="MBB3207669.1"/>
    </source>
</evidence>
<dbReference type="Proteomes" id="UP000536179">
    <property type="component" value="Unassembled WGS sequence"/>
</dbReference>
<keyword evidence="2" id="KW-1185">Reference proteome</keyword>
<dbReference type="EMBL" id="JACHXU010000011">
    <property type="protein sequence ID" value="MBB3207669.1"/>
    <property type="molecule type" value="Genomic_DNA"/>
</dbReference>
<evidence type="ECO:0000313" key="2">
    <source>
        <dbReference type="Proteomes" id="UP000536179"/>
    </source>
</evidence>
<proteinExistence type="predicted"/>
<sequence>MAVVIDSMIDSLHLPARRNPAIRDWSSLVNRVEITCDGLVSRGPLDRDAMFAKTKMIACWIHVLMLNIQRHSIEVLPQ</sequence>
<comment type="caution">
    <text evidence="1">The sequence shown here is derived from an EMBL/GenBank/DDBJ whole genome shotgun (WGS) entry which is preliminary data.</text>
</comment>